<dbReference type="AlphaFoldDB" id="A0AAV4TMY3"/>
<sequence>MHWIPETLIEAFNLDAGRGITSSTPCGDPPLMGRAPGQERKEITAKRLILSSSTLAQEQNRPEKETRKRNYLSYPPTTSNSFHFSSEERKRVLESLDRQSPLTL</sequence>
<evidence type="ECO:0000313" key="3">
    <source>
        <dbReference type="Proteomes" id="UP001054837"/>
    </source>
</evidence>
<proteinExistence type="predicted"/>
<keyword evidence="3" id="KW-1185">Reference proteome</keyword>
<feature type="compositionally biased region" description="Polar residues" evidence="1">
    <location>
        <begin position="50"/>
        <end position="59"/>
    </location>
</feature>
<dbReference type="EMBL" id="BPLQ01009767">
    <property type="protein sequence ID" value="GIY46471.1"/>
    <property type="molecule type" value="Genomic_DNA"/>
</dbReference>
<accession>A0AAV4TMY3</accession>
<gene>
    <name evidence="2" type="ORF">CDAR_458001</name>
</gene>
<reference evidence="2 3" key="1">
    <citation type="submission" date="2021-06" db="EMBL/GenBank/DDBJ databases">
        <title>Caerostris darwini draft genome.</title>
        <authorList>
            <person name="Kono N."/>
            <person name="Arakawa K."/>
        </authorList>
    </citation>
    <scope>NUCLEOTIDE SEQUENCE [LARGE SCALE GENOMIC DNA]</scope>
</reference>
<organism evidence="2 3">
    <name type="scientific">Caerostris darwini</name>
    <dbReference type="NCBI Taxonomy" id="1538125"/>
    <lineage>
        <taxon>Eukaryota</taxon>
        <taxon>Metazoa</taxon>
        <taxon>Ecdysozoa</taxon>
        <taxon>Arthropoda</taxon>
        <taxon>Chelicerata</taxon>
        <taxon>Arachnida</taxon>
        <taxon>Araneae</taxon>
        <taxon>Araneomorphae</taxon>
        <taxon>Entelegynae</taxon>
        <taxon>Araneoidea</taxon>
        <taxon>Araneidae</taxon>
        <taxon>Caerostris</taxon>
    </lineage>
</organism>
<evidence type="ECO:0000256" key="1">
    <source>
        <dbReference type="SAM" id="MobiDB-lite"/>
    </source>
</evidence>
<feature type="compositionally biased region" description="Basic and acidic residues" evidence="1">
    <location>
        <begin position="85"/>
        <end position="97"/>
    </location>
</feature>
<evidence type="ECO:0000313" key="2">
    <source>
        <dbReference type="EMBL" id="GIY46471.1"/>
    </source>
</evidence>
<feature type="compositionally biased region" description="Polar residues" evidence="1">
    <location>
        <begin position="75"/>
        <end position="84"/>
    </location>
</feature>
<dbReference type="Proteomes" id="UP001054837">
    <property type="component" value="Unassembled WGS sequence"/>
</dbReference>
<name>A0AAV4TMY3_9ARAC</name>
<protein>
    <submittedName>
        <fullName evidence="2">Uncharacterized protein</fullName>
    </submittedName>
</protein>
<feature type="region of interest" description="Disordered" evidence="1">
    <location>
        <begin position="48"/>
        <end position="104"/>
    </location>
</feature>
<comment type="caution">
    <text evidence="2">The sequence shown here is derived from an EMBL/GenBank/DDBJ whole genome shotgun (WGS) entry which is preliminary data.</text>
</comment>